<dbReference type="Pfam" id="PF01408">
    <property type="entry name" value="GFO_IDH_MocA"/>
    <property type="match status" value="1"/>
</dbReference>
<dbReference type="Pfam" id="PF22725">
    <property type="entry name" value="GFO_IDH_MocA_C3"/>
    <property type="match status" value="1"/>
</dbReference>
<dbReference type="SUPFAM" id="SSF55347">
    <property type="entry name" value="Glyceraldehyde-3-phosphate dehydrogenase-like, C-terminal domain"/>
    <property type="match status" value="1"/>
</dbReference>
<dbReference type="InterPro" id="IPR000683">
    <property type="entry name" value="Gfo/Idh/MocA-like_OxRdtase_N"/>
</dbReference>
<evidence type="ECO:0000313" key="3">
    <source>
        <dbReference type="EMBL" id="RZU43357.1"/>
    </source>
</evidence>
<proteinExistence type="predicted"/>
<evidence type="ECO:0000313" key="4">
    <source>
        <dbReference type="Proteomes" id="UP000292958"/>
    </source>
</evidence>
<keyword evidence="4" id="KW-1185">Reference proteome</keyword>
<dbReference type="Gene3D" id="3.40.50.720">
    <property type="entry name" value="NAD(P)-binding Rossmann-like Domain"/>
    <property type="match status" value="1"/>
</dbReference>
<feature type="domain" description="Gfo/Idh/MocA-like oxidoreductase N-terminal" evidence="1">
    <location>
        <begin position="83"/>
        <end position="205"/>
    </location>
</feature>
<dbReference type="SUPFAM" id="SSF51735">
    <property type="entry name" value="NAD(P)-binding Rossmann-fold domains"/>
    <property type="match status" value="1"/>
</dbReference>
<accession>A0A4Q7YZK0</accession>
<protein>
    <submittedName>
        <fullName evidence="3">Putative dehydrogenase</fullName>
    </submittedName>
</protein>
<dbReference type="InterPro" id="IPR055170">
    <property type="entry name" value="GFO_IDH_MocA-like_dom"/>
</dbReference>
<organism evidence="3 4">
    <name type="scientific">Edaphobacter modestus</name>
    <dbReference type="NCBI Taxonomy" id="388466"/>
    <lineage>
        <taxon>Bacteria</taxon>
        <taxon>Pseudomonadati</taxon>
        <taxon>Acidobacteriota</taxon>
        <taxon>Terriglobia</taxon>
        <taxon>Terriglobales</taxon>
        <taxon>Acidobacteriaceae</taxon>
        <taxon>Edaphobacter</taxon>
    </lineage>
</organism>
<comment type="caution">
    <text evidence="3">The sequence shown here is derived from an EMBL/GenBank/DDBJ whole genome shotgun (WGS) entry which is preliminary data.</text>
</comment>
<feature type="domain" description="GFO/IDH/MocA-like oxidoreductase" evidence="2">
    <location>
        <begin position="220"/>
        <end position="341"/>
    </location>
</feature>
<gene>
    <name evidence="3" type="ORF">BDD14_5016</name>
</gene>
<dbReference type="EMBL" id="SHKW01000001">
    <property type="protein sequence ID" value="RZU43357.1"/>
    <property type="molecule type" value="Genomic_DNA"/>
</dbReference>
<dbReference type="AlphaFoldDB" id="A0A4Q7YZK0"/>
<evidence type="ECO:0000259" key="2">
    <source>
        <dbReference type="Pfam" id="PF22725"/>
    </source>
</evidence>
<dbReference type="GO" id="GO:0000166">
    <property type="term" value="F:nucleotide binding"/>
    <property type="evidence" value="ECO:0007669"/>
    <property type="project" value="InterPro"/>
</dbReference>
<reference evidence="3 4" key="1">
    <citation type="submission" date="2019-02" db="EMBL/GenBank/DDBJ databases">
        <title>Genomic Encyclopedia of Archaeal and Bacterial Type Strains, Phase II (KMG-II): from individual species to whole genera.</title>
        <authorList>
            <person name="Goeker M."/>
        </authorList>
    </citation>
    <scope>NUCLEOTIDE SEQUENCE [LARGE SCALE GENOMIC DNA]</scope>
    <source>
        <strain evidence="3 4">DSM 18101</strain>
    </source>
</reference>
<dbReference type="PANTHER" id="PTHR43708:SF4">
    <property type="entry name" value="OXIDOREDUCTASE YCEM-RELATED"/>
    <property type="match status" value="1"/>
</dbReference>
<dbReference type="InterPro" id="IPR036291">
    <property type="entry name" value="NAD(P)-bd_dom_sf"/>
</dbReference>
<dbReference type="PANTHER" id="PTHR43708">
    <property type="entry name" value="CONSERVED EXPRESSED OXIDOREDUCTASE (EUROFUNG)"/>
    <property type="match status" value="1"/>
</dbReference>
<evidence type="ECO:0000259" key="1">
    <source>
        <dbReference type="Pfam" id="PF01408"/>
    </source>
</evidence>
<dbReference type="InterPro" id="IPR051317">
    <property type="entry name" value="Gfo/Idh/MocA_oxidoreduct"/>
</dbReference>
<name>A0A4Q7YZK0_9BACT</name>
<dbReference type="Proteomes" id="UP000292958">
    <property type="component" value="Unassembled WGS sequence"/>
</dbReference>
<sequence>MNTKYQDEIKYRNQTKCHPEQSLSRFYRERRSRRICGLLFRCNPSPTVMRLMRKLSVIATLCALAATVPAYAQTASASSTQPIRVVIVGLVHGHVKGFLTALPKNSAAQLVGIVEPNTTLAHQYATQYHLDPSLFSTDLESTLTTKHPDAVLVYTTIQDHRRVIEAAARHNISSMVEKPLSTTMEDALAIRRAAREHHVNVLVNYETTWYTSNTEAIHQAEAGKLGTLRKVVVHDGHEGPKEIGVGPEWLPWLTDPVQNGAGALFDFGCYGADLMTVLMHGKAPESVTAVAQTDKPGTYPHVDDDATVILHYPGTQTVLMPSWNWPFSRKDMEVYGATGYVITVGPDGLRTRYKGEKTESQATAPPLPADQHDSLAYLAAVLHGQVKPQGDLSSLDTNLVVMQILDAARTSAQTGRTVQLKPLTQ</sequence>
<dbReference type="Gene3D" id="3.30.360.10">
    <property type="entry name" value="Dihydrodipicolinate Reductase, domain 2"/>
    <property type="match status" value="1"/>
</dbReference>